<dbReference type="EMBL" id="HBJA01082779">
    <property type="protein sequence ID" value="CAE0817735.1"/>
    <property type="molecule type" value="Transcribed_RNA"/>
</dbReference>
<accession>A0A7S4LB51</accession>
<protein>
    <submittedName>
        <fullName evidence="1">Uncharacterized protein</fullName>
    </submittedName>
</protein>
<sequence length="103" mass="11045">MRGVGVATFQSGSNAIIQESQGSVHKIQQQSGIQMEFRSKLMHNVGEGGNCTCTPGAPHHTPAIVTHGFVHNVFDHPAKKQSDRFLAFLVLAKALLHKNNGSG</sequence>
<feature type="non-terminal residue" evidence="1">
    <location>
        <position position="103"/>
    </location>
</feature>
<name>A0A7S4LB51_9EUGL</name>
<evidence type="ECO:0000313" key="1">
    <source>
        <dbReference type="EMBL" id="CAE0817735.1"/>
    </source>
</evidence>
<reference evidence="1" key="1">
    <citation type="submission" date="2021-01" db="EMBL/GenBank/DDBJ databases">
        <authorList>
            <person name="Corre E."/>
            <person name="Pelletier E."/>
            <person name="Niang G."/>
            <person name="Scheremetjew M."/>
            <person name="Finn R."/>
            <person name="Kale V."/>
            <person name="Holt S."/>
            <person name="Cochrane G."/>
            <person name="Meng A."/>
            <person name="Brown T."/>
            <person name="Cohen L."/>
        </authorList>
    </citation>
    <scope>NUCLEOTIDE SEQUENCE</scope>
    <source>
        <strain evidence="1">CCMP1594</strain>
    </source>
</reference>
<gene>
    <name evidence="1" type="ORF">EGYM00163_LOCUS28903</name>
</gene>
<proteinExistence type="predicted"/>
<organism evidence="1">
    <name type="scientific">Eutreptiella gymnastica</name>
    <dbReference type="NCBI Taxonomy" id="73025"/>
    <lineage>
        <taxon>Eukaryota</taxon>
        <taxon>Discoba</taxon>
        <taxon>Euglenozoa</taxon>
        <taxon>Euglenida</taxon>
        <taxon>Spirocuta</taxon>
        <taxon>Euglenophyceae</taxon>
        <taxon>Eutreptiales</taxon>
        <taxon>Eutreptiaceae</taxon>
        <taxon>Eutreptiella</taxon>
    </lineage>
</organism>
<dbReference type="AlphaFoldDB" id="A0A7S4LB51"/>